<proteinExistence type="predicted"/>
<evidence type="ECO:0000259" key="1">
    <source>
        <dbReference type="Pfam" id="PF13401"/>
    </source>
</evidence>
<name>A0ABN7K3S0_9BACT</name>
<evidence type="ECO:0000313" key="3">
    <source>
        <dbReference type="Proteomes" id="UP000789359"/>
    </source>
</evidence>
<dbReference type="Gene3D" id="3.40.50.300">
    <property type="entry name" value="P-loop containing nucleotide triphosphate hydrolases"/>
    <property type="match status" value="1"/>
</dbReference>
<dbReference type="SUPFAM" id="SSF52540">
    <property type="entry name" value="P-loop containing nucleoside triphosphate hydrolases"/>
    <property type="match status" value="1"/>
</dbReference>
<dbReference type="InterPro" id="IPR049945">
    <property type="entry name" value="AAA_22"/>
</dbReference>
<gene>
    <name evidence="2" type="ORF">LMG8286_00785</name>
</gene>
<accession>A0ABN7K3S0</accession>
<keyword evidence="3" id="KW-1185">Reference proteome</keyword>
<dbReference type="EMBL" id="CAJHOE010000001">
    <property type="protein sequence ID" value="CAD7287154.1"/>
    <property type="molecule type" value="Genomic_DNA"/>
</dbReference>
<dbReference type="Proteomes" id="UP000789359">
    <property type="component" value="Unassembled WGS sequence"/>
</dbReference>
<dbReference type="RefSeq" id="WP_230056550.1">
    <property type="nucleotide sequence ID" value="NZ_CAJHOE010000001.1"/>
</dbReference>
<evidence type="ECO:0000313" key="2">
    <source>
        <dbReference type="EMBL" id="CAD7287154.1"/>
    </source>
</evidence>
<dbReference type="InterPro" id="IPR027417">
    <property type="entry name" value="P-loop_NTPase"/>
</dbReference>
<dbReference type="PANTHER" id="PTHR35894:SF1">
    <property type="entry name" value="PHOSPHORIBULOKINASE _ URIDINE KINASE FAMILY"/>
    <property type="match status" value="1"/>
</dbReference>
<feature type="domain" description="ORC1/DEAH AAA+ ATPase" evidence="1">
    <location>
        <begin position="43"/>
        <end position="157"/>
    </location>
</feature>
<organism evidence="2 3">
    <name type="scientific">Campylobacter suis</name>
    <dbReference type="NCBI Taxonomy" id="2790657"/>
    <lineage>
        <taxon>Bacteria</taxon>
        <taxon>Pseudomonadati</taxon>
        <taxon>Campylobacterota</taxon>
        <taxon>Epsilonproteobacteria</taxon>
        <taxon>Campylobacterales</taxon>
        <taxon>Campylobacteraceae</taxon>
        <taxon>Campylobacter</taxon>
    </lineage>
</organism>
<dbReference type="PANTHER" id="PTHR35894">
    <property type="entry name" value="GENERAL SECRETION PATHWAY PROTEIN A-RELATED"/>
    <property type="match status" value="1"/>
</dbReference>
<reference evidence="2 3" key="1">
    <citation type="submission" date="2020-11" db="EMBL/GenBank/DDBJ databases">
        <authorList>
            <person name="Peeters C."/>
        </authorList>
    </citation>
    <scope>NUCLEOTIDE SEQUENCE [LARGE SCALE GENOMIC DNA]</scope>
    <source>
        <strain evidence="2 3">LMG 8286</strain>
    </source>
</reference>
<dbReference type="Pfam" id="PF13401">
    <property type="entry name" value="AAA_22"/>
    <property type="match status" value="1"/>
</dbReference>
<sequence length="265" mass="31472">MSSIYAKIKELFINSDSGEFIRLKSSIECEQKLLKVLAKPLKIVLFYGKPGSGKTFLLNKISEQDKNLIFFAYPFFNEREFIFALCEKIYGKKLENVENFESFMYYYTQNFTQNSEILKNQKTIILDETQLYPDELVEKIRLMSDTRMFKFLFIIHKTNNEELLAKDHFRSRIWERVELKEIDINEIRLYVLEKIKSEKFFFSESDFKLIFKFSNANLRSLNKLMYKFFEIFESYEAQMPSKLTEPNINEKVLFMAAIATGAISA</sequence>
<dbReference type="InterPro" id="IPR052026">
    <property type="entry name" value="ExeA_AAA_ATPase_DNA-bind"/>
</dbReference>
<protein>
    <recommendedName>
        <fullName evidence="1">ORC1/DEAH AAA+ ATPase domain-containing protein</fullName>
    </recommendedName>
</protein>
<comment type="caution">
    <text evidence="2">The sequence shown here is derived from an EMBL/GenBank/DDBJ whole genome shotgun (WGS) entry which is preliminary data.</text>
</comment>